<keyword evidence="1" id="KW-1133">Transmembrane helix</keyword>
<gene>
    <name evidence="2" type="ORF">F3K02_22465</name>
</gene>
<dbReference type="EMBL" id="VYGV01000025">
    <property type="protein sequence ID" value="NWF47996.1"/>
    <property type="molecule type" value="Genomic_DNA"/>
</dbReference>
<organism evidence="2 3">
    <name type="scientific">Hydrogenophaga aromaticivorans</name>
    <dbReference type="NCBI Taxonomy" id="2610898"/>
    <lineage>
        <taxon>Bacteria</taxon>
        <taxon>Pseudomonadati</taxon>
        <taxon>Pseudomonadota</taxon>
        <taxon>Betaproteobacteria</taxon>
        <taxon>Burkholderiales</taxon>
        <taxon>Comamonadaceae</taxon>
        <taxon>Hydrogenophaga</taxon>
    </lineage>
</organism>
<dbReference type="AlphaFoldDB" id="A0A7Y8H0N8"/>
<evidence type="ECO:0000256" key="1">
    <source>
        <dbReference type="SAM" id="Phobius"/>
    </source>
</evidence>
<keyword evidence="1" id="KW-0812">Transmembrane</keyword>
<keyword evidence="3" id="KW-1185">Reference proteome</keyword>
<reference evidence="2 3" key="1">
    <citation type="submission" date="2019-09" db="EMBL/GenBank/DDBJ databases">
        <title>Hydrogenophaga aromatica sp. nov., isolated from a para-xylene-degrading enrichment culture.</title>
        <authorList>
            <person name="Tancsics A."/>
            <person name="Banerjee S."/>
        </authorList>
    </citation>
    <scope>NUCLEOTIDE SEQUENCE [LARGE SCALE GENOMIC DNA]</scope>
    <source>
        <strain evidence="2 3">D2P1</strain>
    </source>
</reference>
<name>A0A7Y8H0N8_9BURK</name>
<keyword evidence="1" id="KW-0472">Membrane</keyword>
<protein>
    <recommendedName>
        <fullName evidence="4">Transmembrane protein</fullName>
    </recommendedName>
</protein>
<evidence type="ECO:0008006" key="4">
    <source>
        <dbReference type="Google" id="ProtNLM"/>
    </source>
</evidence>
<evidence type="ECO:0000313" key="3">
    <source>
        <dbReference type="Proteomes" id="UP000545507"/>
    </source>
</evidence>
<sequence>MSKLIKTLLLTAALFAGFAALTWSLSKDKVPYFGNTMVLDQKEITAISPVGPFGGSFLLSQKMDMGHINFRDEFLDRPICLSLFLDKNFPHFKHVPFKLALVGDNLNVVKVLSTAVIKDDFGRICFDDTTLGQLKDQQVSIQISAESPSQTNIARVIMTPHKKGAPAEIDGVASNLSLPFTLEVRQPISRHQWMSFVVINLIVSLVLAIVFVQSFSRTRS</sequence>
<feature type="transmembrane region" description="Helical" evidence="1">
    <location>
        <begin position="193"/>
        <end position="212"/>
    </location>
</feature>
<dbReference type="RefSeq" id="WP_177138183.1">
    <property type="nucleotide sequence ID" value="NZ_VYGV01000025.1"/>
</dbReference>
<proteinExistence type="predicted"/>
<accession>A0A7Y8H0N8</accession>
<dbReference type="Proteomes" id="UP000545507">
    <property type="component" value="Unassembled WGS sequence"/>
</dbReference>
<evidence type="ECO:0000313" key="2">
    <source>
        <dbReference type="EMBL" id="NWF47996.1"/>
    </source>
</evidence>
<comment type="caution">
    <text evidence="2">The sequence shown here is derived from an EMBL/GenBank/DDBJ whole genome shotgun (WGS) entry which is preliminary data.</text>
</comment>